<name>A0A674H0Y6_TAEGU</name>
<reference evidence="3 4" key="1">
    <citation type="journal article" date="2010" name="Nature">
        <title>The genome of a songbird.</title>
        <authorList>
            <person name="Warren W.C."/>
            <person name="Clayton D.F."/>
            <person name="Ellegren H."/>
            <person name="Arnold A.P."/>
            <person name="Hillier L.W."/>
            <person name="Kunstner A."/>
            <person name="Searle S."/>
            <person name="White S."/>
            <person name="Vilella A.J."/>
            <person name="Fairley S."/>
            <person name="Heger A."/>
            <person name="Kong L."/>
            <person name="Ponting C.P."/>
            <person name="Jarvis E.D."/>
            <person name="Mello C.V."/>
            <person name="Minx P."/>
            <person name="Lovell P."/>
            <person name="Velho T.A."/>
            <person name="Ferris M."/>
            <person name="Balakrishnan C.N."/>
            <person name="Sinha S."/>
            <person name="Blatti C."/>
            <person name="London S.E."/>
            <person name="Li Y."/>
            <person name="Lin Y.C."/>
            <person name="George J."/>
            <person name="Sweedler J."/>
            <person name="Southey B."/>
            <person name="Gunaratne P."/>
            <person name="Watson M."/>
            <person name="Nam K."/>
            <person name="Backstrom N."/>
            <person name="Smeds L."/>
            <person name="Nabholz B."/>
            <person name="Itoh Y."/>
            <person name="Whitney O."/>
            <person name="Pfenning A.R."/>
            <person name="Howard J."/>
            <person name="Volker M."/>
            <person name="Skinner B.M."/>
            <person name="Griffin D.K."/>
            <person name="Ye L."/>
            <person name="McLaren W.M."/>
            <person name="Flicek P."/>
            <person name="Quesada V."/>
            <person name="Velasco G."/>
            <person name="Lopez-Otin C."/>
            <person name="Puente X.S."/>
            <person name="Olender T."/>
            <person name="Lancet D."/>
            <person name="Smit A.F."/>
            <person name="Hubley R."/>
            <person name="Konkel M.K."/>
            <person name="Walker J.A."/>
            <person name="Batzer M.A."/>
            <person name="Gu W."/>
            <person name="Pollock D.D."/>
            <person name="Chen L."/>
            <person name="Cheng Z."/>
            <person name="Eichler E.E."/>
            <person name="Stapley J."/>
            <person name="Slate J."/>
            <person name="Ekblom R."/>
            <person name="Birkhead T."/>
            <person name="Burke T."/>
            <person name="Burt D."/>
            <person name="Scharff C."/>
            <person name="Adam I."/>
            <person name="Richard H."/>
            <person name="Sultan M."/>
            <person name="Soldatov A."/>
            <person name="Lehrach H."/>
            <person name="Edwards S.V."/>
            <person name="Yang S.P."/>
            <person name="Li X."/>
            <person name="Graves T."/>
            <person name="Fulton L."/>
            <person name="Nelson J."/>
            <person name="Chinwalla A."/>
            <person name="Hou S."/>
            <person name="Mardis E.R."/>
            <person name="Wilson R.K."/>
        </authorList>
    </citation>
    <scope>NUCLEOTIDE SEQUENCE [LARGE SCALE GENOMIC DNA]</scope>
</reference>
<dbReference type="PANTHER" id="PTHR16244">
    <property type="entry name" value="CEROID-LIPOFUSCINOSIS NEURONAL PROTEIN 6"/>
    <property type="match status" value="1"/>
</dbReference>
<dbReference type="Proteomes" id="UP000007754">
    <property type="component" value="Chromosome 10"/>
</dbReference>
<keyword evidence="4" id="KW-1185">Reference proteome</keyword>
<feature type="transmembrane region" description="Helical" evidence="2">
    <location>
        <begin position="553"/>
        <end position="570"/>
    </location>
</feature>
<dbReference type="Ensembl" id="ENSTGUT00000037598.1">
    <property type="protein sequence ID" value="ENSTGUP00000028287.1"/>
    <property type="gene ID" value="ENSTGUG00000021449.1"/>
</dbReference>
<feature type="compositionally biased region" description="Basic and acidic residues" evidence="1">
    <location>
        <begin position="33"/>
        <end position="42"/>
    </location>
</feature>
<feature type="transmembrane region" description="Helical" evidence="2">
    <location>
        <begin position="671"/>
        <end position="689"/>
    </location>
</feature>
<proteinExistence type="predicted"/>
<feature type="compositionally biased region" description="Basic and acidic residues" evidence="1">
    <location>
        <begin position="9"/>
        <end position="20"/>
    </location>
</feature>
<sequence>MLRGAGRPRGGDPGHPRGGDPGHPQGRDPGYPRGRDPGHPQGRDQGYPQGRDPGHPQGRDPGHPQGRDPGHPRGPDPGHPQGQDQEHPQGRDPGYPRSRDQGHPQGRDQGYPQGRDPGYPQGRDPGQPRGRDPGYPQGPDQGRVQVRVQNIPRVGSKTFQGLGPGHPQGWGPKHPHGRGAGHPQGWVLGHPQGQVQNIPRVRVWSIPRVGVPQSSRTGLCPGHPGVPELSQPIQGLADSSRELQHSQLIQGTPSSASSSRGSLNHPRVVWGGKRTLKILWVHGQGPSVDFGQPTLQAAPADPVPVLAPGEALIRFSCREVKLQRCWRGIPWKGSVGLDPGRRQRVLGAGAAGDAAASRASCCWNSTRHRRVWSPQLNSCELGFCFIMQKLKIVALNSALFTLLKRPGGASPQGRARDGDSFLLSCPACSKALASHTSQSRESAALAWGDASASSQSCSRALCPFVPSRHGVGKAEDTFKTSPFHLDLWFYFTLQNWVLDFGRPIAMIILPLEWFPLNKPSAGDYFHMAYNVITPFLLLKLIERSPKTLPRSMVYVSIITFVMGASIHLVGDSVNHRLIFSGYQHHLSVRENPIIRNLKPETLIDSFELLYYYDEYLGHSMWYIPFFLILFIYFTGCFTPAARRGRMPLAALLLVGPSSLYYWYLVTEGQIFILYIFTFFAMLALVLQQRRRGLVPDSNGRFLLLSFLLTLLLIAAWVGWLWNDGTLRRRYPGVIYIPEPWAFYTLHVGTPHPAPGGS</sequence>
<evidence type="ECO:0000313" key="3">
    <source>
        <dbReference type="Ensembl" id="ENSTGUP00000028287.1"/>
    </source>
</evidence>
<feature type="transmembrane region" description="Helical" evidence="2">
    <location>
        <begin position="621"/>
        <end position="641"/>
    </location>
</feature>
<dbReference type="PANTHER" id="PTHR16244:SF2">
    <property type="entry name" value="CEROID-LIPOFUSCINOSIS NEURONAL PROTEIN 6"/>
    <property type="match status" value="1"/>
</dbReference>
<dbReference type="Pfam" id="PF15156">
    <property type="entry name" value="CLN6"/>
    <property type="match status" value="1"/>
</dbReference>
<feature type="compositionally biased region" description="Basic and acidic residues" evidence="1">
    <location>
        <begin position="97"/>
        <end position="106"/>
    </location>
</feature>
<feature type="transmembrane region" description="Helical" evidence="2">
    <location>
        <begin position="524"/>
        <end position="541"/>
    </location>
</feature>
<dbReference type="InParanoid" id="A0A674H0Y6"/>
<dbReference type="GO" id="GO:0016020">
    <property type="term" value="C:membrane"/>
    <property type="evidence" value="ECO:0007669"/>
    <property type="project" value="TreeGrafter"/>
</dbReference>
<dbReference type="InterPro" id="IPR029255">
    <property type="entry name" value="CLN6"/>
</dbReference>
<dbReference type="AlphaFoldDB" id="A0A674H0Y6"/>
<dbReference type="GO" id="GO:0005783">
    <property type="term" value="C:endoplasmic reticulum"/>
    <property type="evidence" value="ECO:0007669"/>
    <property type="project" value="TreeGrafter"/>
</dbReference>
<dbReference type="GeneTree" id="ENSGT00400000022240"/>
<keyword evidence="2" id="KW-1133">Transmembrane helix</keyword>
<organism evidence="3 4">
    <name type="scientific">Taeniopygia guttata</name>
    <name type="common">Zebra finch</name>
    <name type="synonym">Poephila guttata</name>
    <dbReference type="NCBI Taxonomy" id="59729"/>
    <lineage>
        <taxon>Eukaryota</taxon>
        <taxon>Metazoa</taxon>
        <taxon>Chordata</taxon>
        <taxon>Craniata</taxon>
        <taxon>Vertebrata</taxon>
        <taxon>Euteleostomi</taxon>
        <taxon>Archelosauria</taxon>
        <taxon>Archosauria</taxon>
        <taxon>Dinosauria</taxon>
        <taxon>Saurischia</taxon>
        <taxon>Theropoda</taxon>
        <taxon>Coelurosauria</taxon>
        <taxon>Aves</taxon>
        <taxon>Neognathae</taxon>
        <taxon>Neoaves</taxon>
        <taxon>Telluraves</taxon>
        <taxon>Australaves</taxon>
        <taxon>Passeriformes</taxon>
        <taxon>Passeroidea</taxon>
        <taxon>Estrildidae</taxon>
        <taxon>Estrildinae</taxon>
        <taxon>Taeniopygia</taxon>
    </lineage>
</organism>
<evidence type="ECO:0000256" key="1">
    <source>
        <dbReference type="SAM" id="MobiDB-lite"/>
    </source>
</evidence>
<keyword evidence="2" id="KW-0472">Membrane</keyword>
<evidence type="ECO:0008006" key="5">
    <source>
        <dbReference type="Google" id="ProtNLM"/>
    </source>
</evidence>
<dbReference type="GO" id="GO:0007040">
    <property type="term" value="P:lysosome organization"/>
    <property type="evidence" value="ECO:0007669"/>
    <property type="project" value="TreeGrafter"/>
</dbReference>
<keyword evidence="2" id="KW-0812">Transmembrane</keyword>
<accession>A0A674H0Y6</accession>
<feature type="compositionally biased region" description="Basic and acidic residues" evidence="1">
    <location>
        <begin position="52"/>
        <end position="76"/>
    </location>
</feature>
<feature type="transmembrane region" description="Helical" evidence="2">
    <location>
        <begin position="701"/>
        <end position="721"/>
    </location>
</feature>
<feature type="region of interest" description="Disordered" evidence="1">
    <location>
        <begin position="240"/>
        <end position="263"/>
    </location>
</feature>
<reference evidence="3" key="2">
    <citation type="submission" date="2025-08" db="UniProtKB">
        <authorList>
            <consortium name="Ensembl"/>
        </authorList>
    </citation>
    <scope>IDENTIFICATION</scope>
</reference>
<evidence type="ECO:0000313" key="4">
    <source>
        <dbReference type="Proteomes" id="UP000007754"/>
    </source>
</evidence>
<protein>
    <recommendedName>
        <fullName evidence="5">CLN6 transmembrane ER protein</fullName>
    </recommendedName>
</protein>
<feature type="region of interest" description="Disordered" evidence="1">
    <location>
        <begin position="155"/>
        <end position="184"/>
    </location>
</feature>
<feature type="region of interest" description="Disordered" evidence="1">
    <location>
        <begin position="1"/>
        <end position="142"/>
    </location>
</feature>
<evidence type="ECO:0000256" key="2">
    <source>
        <dbReference type="SAM" id="Phobius"/>
    </source>
</evidence>
<feature type="transmembrane region" description="Helical" evidence="2">
    <location>
        <begin position="648"/>
        <end position="665"/>
    </location>
</feature>
<reference evidence="3" key="3">
    <citation type="submission" date="2025-09" db="UniProtKB">
        <authorList>
            <consortium name="Ensembl"/>
        </authorList>
    </citation>
    <scope>IDENTIFICATION</scope>
</reference>
<dbReference type="Pfam" id="PF02389">
    <property type="entry name" value="Cornifin"/>
    <property type="match status" value="1"/>
</dbReference>